<dbReference type="AlphaFoldDB" id="A0A380FHH3"/>
<protein>
    <submittedName>
        <fullName evidence="2">Phosphopantothenoylcysteine synthetase decarboxylase</fullName>
    </submittedName>
</protein>
<dbReference type="InterPro" id="IPR036551">
    <property type="entry name" value="Flavin_trans-like"/>
</dbReference>
<evidence type="ECO:0000313" key="2">
    <source>
        <dbReference type="EMBL" id="SUM32664.1"/>
    </source>
</evidence>
<proteinExistence type="predicted"/>
<evidence type="ECO:0000313" key="3">
    <source>
        <dbReference type="Proteomes" id="UP000255277"/>
    </source>
</evidence>
<reference evidence="2 3" key="1">
    <citation type="submission" date="2018-06" db="EMBL/GenBank/DDBJ databases">
        <authorList>
            <consortium name="Pathogen Informatics"/>
            <person name="Doyle S."/>
        </authorList>
    </citation>
    <scope>NUCLEOTIDE SEQUENCE [LARGE SCALE GENOMIC DNA]</scope>
    <source>
        <strain evidence="2 3">NCTC12195</strain>
    </source>
</reference>
<organism evidence="2 3">
    <name type="scientific">Staphylococcus gallinarum</name>
    <dbReference type="NCBI Taxonomy" id="1293"/>
    <lineage>
        <taxon>Bacteria</taxon>
        <taxon>Bacillati</taxon>
        <taxon>Bacillota</taxon>
        <taxon>Bacilli</taxon>
        <taxon>Bacillales</taxon>
        <taxon>Staphylococcaceae</taxon>
        <taxon>Staphylococcus</taxon>
    </lineage>
</organism>
<dbReference type="Proteomes" id="UP000255277">
    <property type="component" value="Unassembled WGS sequence"/>
</dbReference>
<accession>A0A380FHH3</accession>
<evidence type="ECO:0000259" key="1">
    <source>
        <dbReference type="Pfam" id="PF02441"/>
    </source>
</evidence>
<dbReference type="GO" id="GO:0003824">
    <property type="term" value="F:catalytic activity"/>
    <property type="evidence" value="ECO:0007669"/>
    <property type="project" value="InterPro"/>
</dbReference>
<gene>
    <name evidence="2" type="ORF">NCTC12195_02112</name>
</gene>
<dbReference type="Pfam" id="PF02441">
    <property type="entry name" value="Flavoprotein"/>
    <property type="match status" value="1"/>
</dbReference>
<dbReference type="SUPFAM" id="SSF52507">
    <property type="entry name" value="Homo-oligomeric flavin-containing Cys decarboxylases, HFCD"/>
    <property type="match status" value="1"/>
</dbReference>
<dbReference type="Gene3D" id="3.40.50.1950">
    <property type="entry name" value="Flavin prenyltransferase-like"/>
    <property type="match status" value="1"/>
</dbReference>
<sequence length="34" mass="3457">MIGADAIVVAPATANTIAKLAHGIADDMVNIYIC</sequence>
<feature type="domain" description="Flavoprotein" evidence="1">
    <location>
        <begin position="4"/>
        <end position="29"/>
    </location>
</feature>
<dbReference type="EMBL" id="UHDK01000001">
    <property type="protein sequence ID" value="SUM32664.1"/>
    <property type="molecule type" value="Genomic_DNA"/>
</dbReference>
<name>A0A380FHH3_STAGA</name>
<dbReference type="InterPro" id="IPR003382">
    <property type="entry name" value="Flavoprotein"/>
</dbReference>